<reference evidence="1 2" key="1">
    <citation type="journal article" date="2019" name="Commun. Biol.">
        <title>The bagworm genome reveals a unique fibroin gene that provides high tensile strength.</title>
        <authorList>
            <person name="Kono N."/>
            <person name="Nakamura H."/>
            <person name="Ohtoshi R."/>
            <person name="Tomita M."/>
            <person name="Numata K."/>
            <person name="Arakawa K."/>
        </authorList>
    </citation>
    <scope>NUCLEOTIDE SEQUENCE [LARGE SCALE GENOMIC DNA]</scope>
</reference>
<dbReference type="EMBL" id="BGZK01001874">
    <property type="protein sequence ID" value="GBP87656.1"/>
    <property type="molecule type" value="Genomic_DNA"/>
</dbReference>
<accession>A0A4C1ZGN1</accession>
<gene>
    <name evidence="1" type="ORF">EVAR_58031_1</name>
</gene>
<organism evidence="1 2">
    <name type="scientific">Eumeta variegata</name>
    <name type="common">Bagworm moth</name>
    <name type="synonym">Eumeta japonica</name>
    <dbReference type="NCBI Taxonomy" id="151549"/>
    <lineage>
        <taxon>Eukaryota</taxon>
        <taxon>Metazoa</taxon>
        <taxon>Ecdysozoa</taxon>
        <taxon>Arthropoda</taxon>
        <taxon>Hexapoda</taxon>
        <taxon>Insecta</taxon>
        <taxon>Pterygota</taxon>
        <taxon>Neoptera</taxon>
        <taxon>Endopterygota</taxon>
        <taxon>Lepidoptera</taxon>
        <taxon>Glossata</taxon>
        <taxon>Ditrysia</taxon>
        <taxon>Tineoidea</taxon>
        <taxon>Psychidae</taxon>
        <taxon>Oiketicinae</taxon>
        <taxon>Eumeta</taxon>
    </lineage>
</organism>
<proteinExistence type="predicted"/>
<comment type="caution">
    <text evidence="1">The sequence shown here is derived from an EMBL/GenBank/DDBJ whole genome shotgun (WGS) entry which is preliminary data.</text>
</comment>
<sequence length="139" mass="15563">MSIEELSSRFRSAAFFSEMIPLQRVFTTTQHSLSPTFIFHIPLIWSPSPCPALQCPGRVLLRCISRTTDSGALRGGLRAPSCRFKGDRRVRRILSSARISADGITVRNELRPLRVLRLFQLASAGGVFRGEMRNLIYAA</sequence>
<dbReference type="Proteomes" id="UP000299102">
    <property type="component" value="Unassembled WGS sequence"/>
</dbReference>
<evidence type="ECO:0000313" key="1">
    <source>
        <dbReference type="EMBL" id="GBP87656.1"/>
    </source>
</evidence>
<name>A0A4C1ZGN1_EUMVA</name>
<evidence type="ECO:0000313" key="2">
    <source>
        <dbReference type="Proteomes" id="UP000299102"/>
    </source>
</evidence>
<protein>
    <submittedName>
        <fullName evidence="1">Uncharacterized protein</fullName>
    </submittedName>
</protein>
<keyword evidence="2" id="KW-1185">Reference proteome</keyword>
<dbReference type="AlphaFoldDB" id="A0A4C1ZGN1"/>